<dbReference type="InterPro" id="IPR052906">
    <property type="entry name" value="Type_IV_Methyl-Rstrct_Enzyme"/>
</dbReference>
<dbReference type="SUPFAM" id="SSF52980">
    <property type="entry name" value="Restriction endonuclease-like"/>
    <property type="match status" value="1"/>
</dbReference>
<reference evidence="3" key="1">
    <citation type="journal article" date="2019" name="Int. J. Syst. Evol. Microbiol.">
        <title>The Global Catalogue of Microorganisms (GCM) 10K type strain sequencing project: providing services to taxonomists for standard genome sequencing and annotation.</title>
        <authorList>
            <consortium name="The Broad Institute Genomics Platform"/>
            <consortium name="The Broad Institute Genome Sequencing Center for Infectious Disease"/>
            <person name="Wu L."/>
            <person name="Ma J."/>
        </authorList>
    </citation>
    <scope>NUCLEOTIDE SEQUENCE [LARGE SCALE GENOMIC DNA]</scope>
    <source>
        <strain evidence="3">CGMCC 1.15342</strain>
    </source>
</reference>
<dbReference type="RefSeq" id="WP_188752890.1">
    <property type="nucleotide sequence ID" value="NZ_BMIK01000016.1"/>
</dbReference>
<keyword evidence="3" id="KW-1185">Reference proteome</keyword>
<evidence type="ECO:0000259" key="1">
    <source>
        <dbReference type="Pfam" id="PF04471"/>
    </source>
</evidence>
<organism evidence="2 3">
    <name type="scientific">Parapedobacter defluvii</name>
    <dbReference type="NCBI Taxonomy" id="2045106"/>
    <lineage>
        <taxon>Bacteria</taxon>
        <taxon>Pseudomonadati</taxon>
        <taxon>Bacteroidota</taxon>
        <taxon>Sphingobacteriia</taxon>
        <taxon>Sphingobacteriales</taxon>
        <taxon>Sphingobacteriaceae</taxon>
        <taxon>Parapedobacter</taxon>
    </lineage>
</organism>
<proteinExistence type="predicted"/>
<evidence type="ECO:0000313" key="3">
    <source>
        <dbReference type="Proteomes" id="UP000597338"/>
    </source>
</evidence>
<dbReference type="Gene3D" id="3.40.1350.10">
    <property type="match status" value="1"/>
</dbReference>
<dbReference type="Pfam" id="PF04471">
    <property type="entry name" value="Mrr_cat"/>
    <property type="match status" value="1"/>
</dbReference>
<dbReference type="EMBL" id="BMIK01000016">
    <property type="protein sequence ID" value="GGC41033.1"/>
    <property type="molecule type" value="Genomic_DNA"/>
</dbReference>
<evidence type="ECO:0000313" key="2">
    <source>
        <dbReference type="EMBL" id="GGC41033.1"/>
    </source>
</evidence>
<feature type="domain" description="Restriction endonuclease type IV Mrr" evidence="1">
    <location>
        <begin position="138"/>
        <end position="237"/>
    </location>
</feature>
<accession>A0ABQ1MMH3</accession>
<dbReference type="PANTHER" id="PTHR30015">
    <property type="entry name" value="MRR RESTRICTION SYSTEM PROTEIN"/>
    <property type="match status" value="1"/>
</dbReference>
<gene>
    <name evidence="2" type="ORF">GCM10011386_36340</name>
</gene>
<dbReference type="PANTHER" id="PTHR30015:SF7">
    <property type="entry name" value="TYPE IV METHYL-DIRECTED RESTRICTION ENZYME ECOKMRR"/>
    <property type="match status" value="1"/>
</dbReference>
<dbReference type="InterPro" id="IPR007560">
    <property type="entry name" value="Restrct_endonuc_IV_Mrr"/>
</dbReference>
<dbReference type="Proteomes" id="UP000597338">
    <property type="component" value="Unassembled WGS sequence"/>
</dbReference>
<dbReference type="InterPro" id="IPR011856">
    <property type="entry name" value="tRNA_endonuc-like_dom_sf"/>
</dbReference>
<name>A0ABQ1MMH3_9SPHI</name>
<dbReference type="InterPro" id="IPR011335">
    <property type="entry name" value="Restrct_endonuc-II-like"/>
</dbReference>
<protein>
    <recommendedName>
        <fullName evidence="1">Restriction endonuclease type IV Mrr domain-containing protein</fullName>
    </recommendedName>
</protein>
<sequence length="244" mass="27857">MDTFIVVIIVIVLISGIASSSDKSKIHKEQLKKEIETNRKKSLASCKQIINKHIDVLAVQRRQLVFTDPYGTEILTNWETKGVKYFIDNYLSDYVATMDDWASPSGKRFTYKEIAVMIEEMVKERQLKLMETDSFSENFTGHQFEIFCETKLKNEGWEVRRTKGSGDQGVDLIIVKAERKIAIQCKKSKTAINNKAVQEVVAGMKFYNAREGLVISNSSYTKSAISLAESNNIRLIHYLQTKNI</sequence>
<comment type="caution">
    <text evidence="2">The sequence shown here is derived from an EMBL/GenBank/DDBJ whole genome shotgun (WGS) entry which is preliminary data.</text>
</comment>